<dbReference type="InterPro" id="IPR018247">
    <property type="entry name" value="EF_Hand_1_Ca_BS"/>
</dbReference>
<dbReference type="EMBL" id="JAAARO010000006">
    <property type="protein sequence ID" value="KAF5747053.1"/>
    <property type="molecule type" value="Genomic_DNA"/>
</dbReference>
<dbReference type="SMART" id="SM00054">
    <property type="entry name" value="EFh"/>
    <property type="match status" value="2"/>
</dbReference>
<dbReference type="PROSITE" id="PS00018">
    <property type="entry name" value="EF_HAND_1"/>
    <property type="match status" value="2"/>
</dbReference>
<dbReference type="InterPro" id="IPR002048">
    <property type="entry name" value="EF_hand_dom"/>
</dbReference>
<organism evidence="3 4">
    <name type="scientific">Tripterygium wilfordii</name>
    <name type="common">Thunder God vine</name>
    <dbReference type="NCBI Taxonomy" id="458696"/>
    <lineage>
        <taxon>Eukaryota</taxon>
        <taxon>Viridiplantae</taxon>
        <taxon>Streptophyta</taxon>
        <taxon>Embryophyta</taxon>
        <taxon>Tracheophyta</taxon>
        <taxon>Spermatophyta</taxon>
        <taxon>Magnoliopsida</taxon>
        <taxon>eudicotyledons</taxon>
        <taxon>Gunneridae</taxon>
        <taxon>Pentapetalae</taxon>
        <taxon>rosids</taxon>
        <taxon>fabids</taxon>
        <taxon>Celastrales</taxon>
        <taxon>Celastraceae</taxon>
        <taxon>Tripterygium</taxon>
    </lineage>
</organism>
<dbReference type="CDD" id="cd00051">
    <property type="entry name" value="EFh"/>
    <property type="match status" value="1"/>
</dbReference>
<name>A0A7J7DL82_TRIWF</name>
<evidence type="ECO:0000313" key="3">
    <source>
        <dbReference type="EMBL" id="KAF5747053.1"/>
    </source>
</evidence>
<proteinExistence type="predicted"/>
<accession>A0A7J7DL82</accession>
<dbReference type="GO" id="GO:0005509">
    <property type="term" value="F:calcium ion binding"/>
    <property type="evidence" value="ECO:0007669"/>
    <property type="project" value="InterPro"/>
</dbReference>
<comment type="caution">
    <text evidence="3">The sequence shown here is derived from an EMBL/GenBank/DDBJ whole genome shotgun (WGS) entry which is preliminary data.</text>
</comment>
<evidence type="ECO:0000256" key="1">
    <source>
        <dbReference type="ARBA" id="ARBA00022837"/>
    </source>
</evidence>
<dbReference type="Proteomes" id="UP000593562">
    <property type="component" value="Unassembled WGS sequence"/>
</dbReference>
<dbReference type="InParanoid" id="A0A7J7DL82"/>
<evidence type="ECO:0000259" key="2">
    <source>
        <dbReference type="PROSITE" id="PS50222"/>
    </source>
</evidence>
<dbReference type="Gene3D" id="1.10.238.10">
    <property type="entry name" value="EF-hand"/>
    <property type="match status" value="1"/>
</dbReference>
<dbReference type="AlphaFoldDB" id="A0A7J7DL82"/>
<feature type="domain" description="EF-hand" evidence="2">
    <location>
        <begin position="53"/>
        <end position="84"/>
    </location>
</feature>
<dbReference type="SUPFAM" id="SSF47473">
    <property type="entry name" value="EF-hand"/>
    <property type="match status" value="1"/>
</dbReference>
<protein>
    <submittedName>
        <fullName evidence="3">Putative Calcium-binding EF-hand family protein</fullName>
    </submittedName>
</protein>
<feature type="domain" description="EF-hand" evidence="2">
    <location>
        <begin position="13"/>
        <end position="48"/>
    </location>
</feature>
<gene>
    <name evidence="3" type="ORF">HS088_TW06G01230</name>
</gene>
<evidence type="ECO:0000313" key="4">
    <source>
        <dbReference type="Proteomes" id="UP000593562"/>
    </source>
</evidence>
<reference evidence="3 4" key="1">
    <citation type="journal article" date="2020" name="Nat. Commun.">
        <title>Genome of Tripterygium wilfordii and identification of cytochrome P450 involved in triptolide biosynthesis.</title>
        <authorList>
            <person name="Tu L."/>
            <person name="Su P."/>
            <person name="Zhang Z."/>
            <person name="Gao L."/>
            <person name="Wang J."/>
            <person name="Hu T."/>
            <person name="Zhou J."/>
            <person name="Zhang Y."/>
            <person name="Zhao Y."/>
            <person name="Liu Y."/>
            <person name="Song Y."/>
            <person name="Tong Y."/>
            <person name="Lu Y."/>
            <person name="Yang J."/>
            <person name="Xu C."/>
            <person name="Jia M."/>
            <person name="Peters R.J."/>
            <person name="Huang L."/>
            <person name="Gao W."/>
        </authorList>
    </citation>
    <scope>NUCLEOTIDE SEQUENCE [LARGE SCALE GENOMIC DNA]</scope>
    <source>
        <strain evidence="4">cv. XIE 37</strain>
        <tissue evidence="3">Leaf</tissue>
    </source>
</reference>
<sequence>MPLYMAKCASVNLTEGQLKTIFKEHDINGDGEISKEELKKAFQKLGSWFSDWRVRGALQHADTNGDGSISIGEIDDLIKYAIKFGYNTKSSSRSSK</sequence>
<dbReference type="Pfam" id="PF13499">
    <property type="entry name" value="EF-hand_7"/>
    <property type="match status" value="1"/>
</dbReference>
<dbReference type="InterPro" id="IPR011992">
    <property type="entry name" value="EF-hand-dom_pair"/>
</dbReference>
<dbReference type="PROSITE" id="PS50222">
    <property type="entry name" value="EF_HAND_2"/>
    <property type="match status" value="2"/>
</dbReference>
<keyword evidence="4" id="KW-1185">Reference proteome</keyword>
<keyword evidence="1" id="KW-0106">Calcium</keyword>